<dbReference type="Pfam" id="PF01764">
    <property type="entry name" value="Lipase_3"/>
    <property type="match status" value="1"/>
</dbReference>
<evidence type="ECO:0000256" key="15">
    <source>
        <dbReference type="ARBA" id="ARBA00023136"/>
    </source>
</evidence>
<keyword evidence="10" id="KW-0442">Lipid degradation</keyword>
<proteinExistence type="inferred from homology"/>
<sequence length="362" mass="40399">MDFGESDMHVEQEGNSDMVFNLPVSGQYKKKPLMLANVVGDKRQKHLGSLSIRGKVFNKFRTEHYVPDLSNKTNLINLAKIAYNAYSTPIKEDWYNLTSDYDLERSFGWENDGVRGHVFSSHDNSTLILGFKGTSAAIVSGDSPTSGNDKLNDNRMFSCCCARVDPTWYTVCDCYKGNSTCGNMCVEKAMDGRDMYFDTAQAILFAVLDQYPMVRNIWLTGHSLGGGLAAMLGLAFDLPTVTFQSPGDLLAAQRLHLPLPEEDKLKDLPIWHFGHTADPIYMGKCNGVLSSCYIAGYALETGCHTGNACIYDTVKDFKWSPDIRRHRLGVVIDEVLSVYNDTAKCMPQTNCTDCSTWNYLEN</sequence>
<dbReference type="GO" id="GO:0004620">
    <property type="term" value="F:phospholipase activity"/>
    <property type="evidence" value="ECO:0007669"/>
    <property type="project" value="TreeGrafter"/>
</dbReference>
<evidence type="ECO:0000256" key="5">
    <source>
        <dbReference type="ARBA" id="ARBA00011137"/>
    </source>
</evidence>
<keyword evidence="11" id="KW-0735">Signal-anchor</keyword>
<dbReference type="AlphaFoldDB" id="A0A137P5N9"/>
<evidence type="ECO:0000313" key="20">
    <source>
        <dbReference type="EMBL" id="KXN70241.1"/>
    </source>
</evidence>
<accession>A0A137P5N9</accession>
<keyword evidence="15" id="KW-0472">Membrane</keyword>
<dbReference type="SUPFAM" id="SSF53474">
    <property type="entry name" value="alpha/beta-Hydrolases"/>
    <property type="match status" value="1"/>
</dbReference>
<evidence type="ECO:0000256" key="6">
    <source>
        <dbReference type="ARBA" id="ARBA00013279"/>
    </source>
</evidence>
<evidence type="ECO:0000256" key="11">
    <source>
        <dbReference type="ARBA" id="ARBA00022968"/>
    </source>
</evidence>
<dbReference type="EMBL" id="KQ964508">
    <property type="protein sequence ID" value="KXN70241.1"/>
    <property type="molecule type" value="Genomic_DNA"/>
</dbReference>
<dbReference type="GO" id="GO:0004806">
    <property type="term" value="F:triacylglycerol lipase activity"/>
    <property type="evidence" value="ECO:0007669"/>
    <property type="project" value="UniProtKB-EC"/>
</dbReference>
<keyword evidence="8" id="KW-0967">Endosome</keyword>
<gene>
    <name evidence="20" type="ORF">CONCODRAFT_78954</name>
</gene>
<dbReference type="Proteomes" id="UP000070444">
    <property type="component" value="Unassembled WGS sequence"/>
</dbReference>
<organism evidence="20 21">
    <name type="scientific">Conidiobolus coronatus (strain ATCC 28846 / CBS 209.66 / NRRL 28638)</name>
    <name type="common">Delacroixia coronata</name>
    <dbReference type="NCBI Taxonomy" id="796925"/>
    <lineage>
        <taxon>Eukaryota</taxon>
        <taxon>Fungi</taxon>
        <taxon>Fungi incertae sedis</taxon>
        <taxon>Zoopagomycota</taxon>
        <taxon>Entomophthoromycotina</taxon>
        <taxon>Entomophthoromycetes</taxon>
        <taxon>Entomophthorales</taxon>
        <taxon>Ancylistaceae</taxon>
        <taxon>Conidiobolus</taxon>
    </lineage>
</organism>
<dbReference type="OrthoDB" id="58570at2759"/>
<dbReference type="GO" id="GO:0006660">
    <property type="term" value="P:phosphatidylserine catabolic process"/>
    <property type="evidence" value="ECO:0007669"/>
    <property type="project" value="TreeGrafter"/>
</dbReference>
<dbReference type="EC" id="3.1.1.3" evidence="6"/>
<keyword evidence="16" id="KW-0325">Glycoprotein</keyword>
<evidence type="ECO:0000259" key="19">
    <source>
        <dbReference type="Pfam" id="PF01764"/>
    </source>
</evidence>
<comment type="catalytic activity">
    <reaction evidence="1">
        <text>a triacylglycerol + H2O = a diacylglycerol + a fatty acid + H(+)</text>
        <dbReference type="Rhea" id="RHEA:12044"/>
        <dbReference type="ChEBI" id="CHEBI:15377"/>
        <dbReference type="ChEBI" id="CHEBI:15378"/>
        <dbReference type="ChEBI" id="CHEBI:17855"/>
        <dbReference type="ChEBI" id="CHEBI:18035"/>
        <dbReference type="ChEBI" id="CHEBI:28868"/>
        <dbReference type="EC" id="3.1.1.3"/>
    </reaction>
</comment>
<keyword evidence="14" id="KW-0443">Lipid metabolism</keyword>
<feature type="domain" description="Fungal lipase-type" evidence="19">
    <location>
        <begin position="200"/>
        <end position="234"/>
    </location>
</feature>
<dbReference type="CDD" id="cd00519">
    <property type="entry name" value="Lipase_3"/>
    <property type="match status" value="1"/>
</dbReference>
<evidence type="ECO:0000256" key="13">
    <source>
        <dbReference type="ARBA" id="ARBA00023006"/>
    </source>
</evidence>
<keyword evidence="7" id="KW-0812">Transmembrane</keyword>
<protein>
    <recommendedName>
        <fullName evidence="6">triacylglycerol lipase</fullName>
        <ecNumber evidence="6">3.1.1.3</ecNumber>
    </recommendedName>
    <alternativeName>
        <fullName evidence="18">Autophagy-related protein 15</fullName>
    </alternativeName>
</protein>
<evidence type="ECO:0000256" key="7">
    <source>
        <dbReference type="ARBA" id="ARBA00022692"/>
    </source>
</evidence>
<evidence type="ECO:0000256" key="10">
    <source>
        <dbReference type="ARBA" id="ARBA00022963"/>
    </source>
</evidence>
<evidence type="ECO:0000256" key="8">
    <source>
        <dbReference type="ARBA" id="ARBA00022753"/>
    </source>
</evidence>
<dbReference type="OMA" id="KEVITHV"/>
<evidence type="ECO:0000256" key="4">
    <source>
        <dbReference type="ARBA" id="ARBA00010701"/>
    </source>
</evidence>
<evidence type="ECO:0000256" key="1">
    <source>
        <dbReference type="ARBA" id="ARBA00001024"/>
    </source>
</evidence>
<evidence type="ECO:0000256" key="9">
    <source>
        <dbReference type="ARBA" id="ARBA00022801"/>
    </source>
</evidence>
<comment type="subcellular location">
    <subcellularLocation>
        <location evidence="3">Endosome</location>
        <location evidence="3">Multivesicular body membrane</location>
        <topology evidence="3">Single-pass type II membrane protein</topology>
    </subcellularLocation>
    <subcellularLocation>
        <location evidence="2">Prevacuolar compartment membrane</location>
        <topology evidence="2">Single-pass type II membrane protein</topology>
    </subcellularLocation>
</comment>
<evidence type="ECO:0000256" key="14">
    <source>
        <dbReference type="ARBA" id="ARBA00023098"/>
    </source>
</evidence>
<reference evidence="20 21" key="1">
    <citation type="journal article" date="2015" name="Genome Biol. Evol.">
        <title>Phylogenomic analyses indicate that early fungi evolved digesting cell walls of algal ancestors of land plants.</title>
        <authorList>
            <person name="Chang Y."/>
            <person name="Wang S."/>
            <person name="Sekimoto S."/>
            <person name="Aerts A.L."/>
            <person name="Choi C."/>
            <person name="Clum A."/>
            <person name="LaButti K.M."/>
            <person name="Lindquist E.A."/>
            <person name="Yee Ngan C."/>
            <person name="Ohm R.A."/>
            <person name="Salamov A.A."/>
            <person name="Grigoriev I.V."/>
            <person name="Spatafora J.W."/>
            <person name="Berbee M.L."/>
        </authorList>
    </citation>
    <scope>NUCLEOTIDE SEQUENCE [LARGE SCALE GENOMIC DNA]</scope>
    <source>
        <strain evidence="20 21">NRRL 28638</strain>
    </source>
</reference>
<dbReference type="Gene3D" id="3.40.50.1820">
    <property type="entry name" value="alpha/beta hydrolase"/>
    <property type="match status" value="1"/>
</dbReference>
<comment type="similarity">
    <text evidence="4">Belongs to the AB hydrolase superfamily. Lipase family.</text>
</comment>
<keyword evidence="13" id="KW-0072">Autophagy</keyword>
<name>A0A137P5N9_CONC2</name>
<dbReference type="GO" id="GO:0034496">
    <property type="term" value="P:multivesicular body membrane disassembly"/>
    <property type="evidence" value="ECO:0007669"/>
    <property type="project" value="TreeGrafter"/>
</dbReference>
<evidence type="ECO:0000313" key="21">
    <source>
        <dbReference type="Proteomes" id="UP000070444"/>
    </source>
</evidence>
<evidence type="ECO:0000256" key="3">
    <source>
        <dbReference type="ARBA" id="ARBA00004343"/>
    </source>
</evidence>
<keyword evidence="9 20" id="KW-0378">Hydrolase</keyword>
<dbReference type="GO" id="GO:0034727">
    <property type="term" value="P:piecemeal microautophagy of the nucleus"/>
    <property type="evidence" value="ECO:0007669"/>
    <property type="project" value="TreeGrafter"/>
</dbReference>
<dbReference type="PANTHER" id="PTHR47175:SF2">
    <property type="entry name" value="LIPASE ATG15-RELATED"/>
    <property type="match status" value="1"/>
</dbReference>
<evidence type="ECO:0000256" key="18">
    <source>
        <dbReference type="ARBA" id="ARBA00029828"/>
    </source>
</evidence>
<dbReference type="InterPro" id="IPR029058">
    <property type="entry name" value="AB_hydrolase_fold"/>
</dbReference>
<comment type="subunit">
    <text evidence="5">Binds to both phosphatidylinositol (PI) and phosphatidylinositol 3,5-bisphosphate (PIP2).</text>
</comment>
<dbReference type="GO" id="GO:0032585">
    <property type="term" value="C:multivesicular body membrane"/>
    <property type="evidence" value="ECO:0007669"/>
    <property type="project" value="UniProtKB-SubCell"/>
</dbReference>
<evidence type="ECO:0000256" key="2">
    <source>
        <dbReference type="ARBA" id="ARBA00004270"/>
    </source>
</evidence>
<dbReference type="InterPro" id="IPR050805">
    <property type="entry name" value="ATG15_Lipase"/>
</dbReference>
<keyword evidence="21" id="KW-1185">Reference proteome</keyword>
<evidence type="ECO:0000256" key="12">
    <source>
        <dbReference type="ARBA" id="ARBA00022989"/>
    </source>
</evidence>
<evidence type="ECO:0000256" key="17">
    <source>
        <dbReference type="ARBA" id="ARBA00024663"/>
    </source>
</evidence>
<dbReference type="InterPro" id="IPR002921">
    <property type="entry name" value="Fungal_lipase-type"/>
</dbReference>
<dbReference type="GO" id="GO:0046461">
    <property type="term" value="P:neutral lipid catabolic process"/>
    <property type="evidence" value="ECO:0007669"/>
    <property type="project" value="TreeGrafter"/>
</dbReference>
<dbReference type="STRING" id="796925.A0A137P5N9"/>
<dbReference type="PANTHER" id="PTHR47175">
    <property type="entry name" value="LIPASE ATG15-RELATED"/>
    <property type="match status" value="1"/>
</dbReference>
<comment type="function">
    <text evidence="17">Lipase which is essential for lysis of subvacuolar cytoplasm to vacuole targeted bodies and intravacuolar autophagic bodies. Involved in the lysis of intravacuolar multivesicular body (MVB) vesicles. The intravacuolar membrane disintegration by ATG15 is critical to life span extension.</text>
</comment>
<keyword evidence="12" id="KW-1133">Transmembrane helix</keyword>
<dbReference type="GO" id="GO:0005775">
    <property type="term" value="C:vacuolar lumen"/>
    <property type="evidence" value="ECO:0007669"/>
    <property type="project" value="TreeGrafter"/>
</dbReference>
<evidence type="ECO:0000256" key="16">
    <source>
        <dbReference type="ARBA" id="ARBA00023180"/>
    </source>
</evidence>